<comment type="subcellular location">
    <subcellularLocation>
        <location evidence="1">Cell envelope</location>
    </subcellularLocation>
</comment>
<dbReference type="PANTHER" id="PTHR32347">
    <property type="entry name" value="EFFLUX SYSTEM COMPONENT YKNX-RELATED"/>
    <property type="match status" value="1"/>
</dbReference>
<accession>A0ABV2PI77</accession>
<evidence type="ECO:0000256" key="3">
    <source>
        <dbReference type="SAM" id="Coils"/>
    </source>
</evidence>
<dbReference type="InterPro" id="IPR050465">
    <property type="entry name" value="UPF0194_transport"/>
</dbReference>
<evidence type="ECO:0000313" key="4">
    <source>
        <dbReference type="EMBL" id="MET4560648.1"/>
    </source>
</evidence>
<feature type="coiled-coil region" evidence="3">
    <location>
        <begin position="100"/>
        <end position="134"/>
    </location>
</feature>
<evidence type="ECO:0000313" key="5">
    <source>
        <dbReference type="Proteomes" id="UP001549363"/>
    </source>
</evidence>
<keyword evidence="2 3" id="KW-0175">Coiled coil</keyword>
<reference evidence="4 5" key="1">
    <citation type="submission" date="2024-06" db="EMBL/GenBank/DDBJ databases">
        <title>Sorghum-associated microbial communities from plants grown in Nebraska, USA.</title>
        <authorList>
            <person name="Schachtman D."/>
        </authorList>
    </citation>
    <scope>NUCLEOTIDE SEQUENCE [LARGE SCALE GENOMIC DNA]</scope>
    <source>
        <strain evidence="4 5">736</strain>
    </source>
</reference>
<name>A0ABV2PI77_9BACI</name>
<sequence>MMRFIKSRPWTSLSIIVIALLIGVNAYFVFKADSKVARSYFIDEFQRATTSDRVETVKKDAIVAPAETYTISAEAKSLSAVNVKRGQEVHATDVLATYKTEEVDDELTKLEAERSAYETELSDLESALAQIESEFGGASDPKSSINTDQISDKLNVNVKLELAQQNSPSTAVAILNRHIAEAARQVALMDAQIAQIQARQGVISPVDGVISKITEDAGTMTFEIYSSEKAMIAYLSQEEWQQVVAGQTVNFDLQHFEDDLSGIVLEKQMIATNNETTWAHELAKSVKLPQPSSYEVTLQPDDLLVDFPFSTVGKASIIVNEAFDAYQVNSAWVRTAKNDVHRVYIIDRDGKIRLEDIDVAFKTANATIFTGYMDKGTPIITNEQRNILARSFRTMPLEKIEWQHFKEIGWKDYVKYIIF</sequence>
<protein>
    <recommendedName>
        <fullName evidence="6">HlyD family secretion protein</fullName>
    </recommendedName>
</protein>
<dbReference type="EMBL" id="JBEPSB010000006">
    <property type="protein sequence ID" value="MET4560648.1"/>
    <property type="molecule type" value="Genomic_DNA"/>
</dbReference>
<evidence type="ECO:0000256" key="2">
    <source>
        <dbReference type="ARBA" id="ARBA00023054"/>
    </source>
</evidence>
<comment type="caution">
    <text evidence="4">The sequence shown here is derived from an EMBL/GenBank/DDBJ whole genome shotgun (WGS) entry which is preliminary data.</text>
</comment>
<keyword evidence="5" id="KW-1185">Reference proteome</keyword>
<dbReference type="Proteomes" id="UP001549363">
    <property type="component" value="Unassembled WGS sequence"/>
</dbReference>
<gene>
    <name evidence="4" type="ORF">ABIA69_001792</name>
</gene>
<proteinExistence type="predicted"/>
<evidence type="ECO:0000256" key="1">
    <source>
        <dbReference type="ARBA" id="ARBA00004196"/>
    </source>
</evidence>
<evidence type="ECO:0008006" key="6">
    <source>
        <dbReference type="Google" id="ProtNLM"/>
    </source>
</evidence>
<organism evidence="4 5">
    <name type="scientific">Lysinibacillus parviboronicapiens</name>
    <dbReference type="NCBI Taxonomy" id="436516"/>
    <lineage>
        <taxon>Bacteria</taxon>
        <taxon>Bacillati</taxon>
        <taxon>Bacillota</taxon>
        <taxon>Bacilli</taxon>
        <taxon>Bacillales</taxon>
        <taxon>Bacillaceae</taxon>
        <taxon>Lysinibacillus</taxon>
    </lineage>
</organism>